<name>A0A0M3HPK9_ASCLU</name>
<dbReference type="AlphaFoldDB" id="A0A0M3HPK9"/>
<protein>
    <submittedName>
        <fullName evidence="2">Uncharacterized protein</fullName>
    </submittedName>
</protein>
<dbReference type="Proteomes" id="UP000036681">
    <property type="component" value="Unplaced"/>
</dbReference>
<keyword evidence="1" id="KW-1185">Reference proteome</keyword>
<proteinExistence type="predicted"/>
<accession>A0A0M3HPK9</accession>
<organism evidence="1 2">
    <name type="scientific">Ascaris lumbricoides</name>
    <name type="common">Giant roundworm</name>
    <dbReference type="NCBI Taxonomy" id="6252"/>
    <lineage>
        <taxon>Eukaryota</taxon>
        <taxon>Metazoa</taxon>
        <taxon>Ecdysozoa</taxon>
        <taxon>Nematoda</taxon>
        <taxon>Chromadorea</taxon>
        <taxon>Rhabditida</taxon>
        <taxon>Spirurina</taxon>
        <taxon>Ascaridomorpha</taxon>
        <taxon>Ascaridoidea</taxon>
        <taxon>Ascarididae</taxon>
        <taxon>Ascaris</taxon>
    </lineage>
</organism>
<evidence type="ECO:0000313" key="1">
    <source>
        <dbReference type="Proteomes" id="UP000036681"/>
    </source>
</evidence>
<evidence type="ECO:0000313" key="2">
    <source>
        <dbReference type="WBParaSite" id="ALUE_0000385501-mRNA-1"/>
    </source>
</evidence>
<sequence>MPYTIYCTLCAQSVAYSSQEGFAGFLRLLKYFNMAWRSGNVVGASAFEGFPGALESQAPIAPEIPMEAMEEKLSDDGGGAIETRVRTSFPELWIWYLAEVLKMLDASEVEVRRKGCFCIGSNSSRNLTSYKLSVYVMEEAFARSLTIFDSVATSVPLRTTTASTRQSAAGMPTLKTRTVFPETWIWNDLLPVK</sequence>
<dbReference type="WBParaSite" id="ALUE_0000385501-mRNA-1">
    <property type="protein sequence ID" value="ALUE_0000385501-mRNA-1"/>
    <property type="gene ID" value="ALUE_0000385501"/>
</dbReference>
<reference evidence="2" key="1">
    <citation type="submission" date="2017-02" db="UniProtKB">
        <authorList>
            <consortium name="WormBaseParasite"/>
        </authorList>
    </citation>
    <scope>IDENTIFICATION</scope>
</reference>